<keyword evidence="4" id="KW-1185">Reference proteome</keyword>
<accession>A0A1G8Z6S2</accession>
<dbReference type="EMBL" id="FNFF01000004">
    <property type="protein sequence ID" value="SDK10125.1"/>
    <property type="molecule type" value="Genomic_DNA"/>
</dbReference>
<dbReference type="PANTHER" id="PTHR36440:SF1">
    <property type="entry name" value="PUTATIVE (AFU_ORTHOLOGUE AFUA_8G07350)-RELATED"/>
    <property type="match status" value="1"/>
</dbReference>
<organism evidence="3 4">
    <name type="scientific">Streptomyces indicus</name>
    <dbReference type="NCBI Taxonomy" id="417292"/>
    <lineage>
        <taxon>Bacteria</taxon>
        <taxon>Bacillati</taxon>
        <taxon>Actinomycetota</taxon>
        <taxon>Actinomycetes</taxon>
        <taxon>Kitasatosporales</taxon>
        <taxon>Streptomycetaceae</taxon>
        <taxon>Streptomyces</taxon>
    </lineage>
</organism>
<dbReference type="InterPro" id="IPR011051">
    <property type="entry name" value="RmlC_Cupin_sf"/>
</dbReference>
<evidence type="ECO:0000313" key="3">
    <source>
        <dbReference type="EMBL" id="SDK10125.1"/>
    </source>
</evidence>
<protein>
    <submittedName>
        <fullName evidence="3">Cupin domain-containing protein</fullName>
    </submittedName>
</protein>
<reference evidence="3 4" key="1">
    <citation type="submission" date="2016-10" db="EMBL/GenBank/DDBJ databases">
        <authorList>
            <person name="de Groot N.N."/>
        </authorList>
    </citation>
    <scope>NUCLEOTIDE SEQUENCE [LARGE SCALE GENOMIC DNA]</scope>
    <source>
        <strain evidence="3 4">CGMCC 4.5727</strain>
    </source>
</reference>
<dbReference type="InterPro" id="IPR006045">
    <property type="entry name" value="Cupin_1"/>
</dbReference>
<evidence type="ECO:0000256" key="1">
    <source>
        <dbReference type="SAM" id="MobiDB-lite"/>
    </source>
</evidence>
<dbReference type="OrthoDB" id="9090296at2"/>
<dbReference type="Gene3D" id="2.60.120.10">
    <property type="entry name" value="Jelly Rolls"/>
    <property type="match status" value="1"/>
</dbReference>
<gene>
    <name evidence="3" type="ORF">SAMN05421806_104441</name>
</gene>
<evidence type="ECO:0000313" key="4">
    <source>
        <dbReference type="Proteomes" id="UP000199155"/>
    </source>
</evidence>
<dbReference type="PANTHER" id="PTHR36440">
    <property type="entry name" value="PUTATIVE (AFU_ORTHOLOGUE AFUA_8G07350)-RELATED"/>
    <property type="match status" value="1"/>
</dbReference>
<evidence type="ECO:0000259" key="2">
    <source>
        <dbReference type="Pfam" id="PF00190"/>
    </source>
</evidence>
<feature type="compositionally biased region" description="Gly residues" evidence="1">
    <location>
        <begin position="170"/>
        <end position="190"/>
    </location>
</feature>
<dbReference type="InterPro" id="IPR014710">
    <property type="entry name" value="RmlC-like_jellyroll"/>
</dbReference>
<feature type="region of interest" description="Disordered" evidence="1">
    <location>
        <begin position="161"/>
        <end position="190"/>
    </location>
</feature>
<dbReference type="RefSeq" id="WP_093609831.1">
    <property type="nucleotide sequence ID" value="NZ_FNFF01000004.1"/>
</dbReference>
<dbReference type="STRING" id="417292.SAMN05421806_104441"/>
<feature type="domain" description="Cupin type-1" evidence="2">
    <location>
        <begin position="28"/>
        <end position="121"/>
    </location>
</feature>
<dbReference type="InterPro" id="IPR053146">
    <property type="entry name" value="QDO-like"/>
</dbReference>
<proteinExistence type="predicted"/>
<sequence length="190" mass="19896">MTDGLVLEPGAGELIGASGMTLKVGAEQTPRWSVFEAVIQPGFDVGAHLHYAAEELFYVLEGELDLLAFEPRHRTEGDWQLWESADGTKVARGGPGSLMYVPTGCPHAFANPGTTPAKLLLHVAPSGHEDYLNEVADLMTAGGIPAPDALRELRARHDIHQLTPMRRGPAGPGGPGSPGNPGGGPGPVNN</sequence>
<dbReference type="Proteomes" id="UP000199155">
    <property type="component" value="Unassembled WGS sequence"/>
</dbReference>
<dbReference type="AlphaFoldDB" id="A0A1G8Z6S2"/>
<dbReference type="SUPFAM" id="SSF51182">
    <property type="entry name" value="RmlC-like cupins"/>
    <property type="match status" value="1"/>
</dbReference>
<name>A0A1G8Z6S2_9ACTN</name>
<dbReference type="Pfam" id="PF00190">
    <property type="entry name" value="Cupin_1"/>
    <property type="match status" value="1"/>
</dbReference>